<accession>A0A3B0ZNU6</accession>
<feature type="domain" description="DUF4124" evidence="1">
    <location>
        <begin position="9"/>
        <end position="55"/>
    </location>
</feature>
<dbReference type="AlphaFoldDB" id="A0A3B0ZNU6"/>
<protein>
    <recommendedName>
        <fullName evidence="1">DUF4124 domain-containing protein</fullName>
    </recommendedName>
</protein>
<reference evidence="2" key="1">
    <citation type="submission" date="2018-06" db="EMBL/GenBank/DDBJ databases">
        <authorList>
            <person name="Zhirakovskaya E."/>
        </authorList>
    </citation>
    <scope>NUCLEOTIDE SEQUENCE</scope>
</reference>
<dbReference type="Pfam" id="PF13511">
    <property type="entry name" value="DUF4124"/>
    <property type="match status" value="1"/>
</dbReference>
<dbReference type="InterPro" id="IPR025392">
    <property type="entry name" value="DUF4124"/>
</dbReference>
<dbReference type="EMBL" id="UOFQ01000077">
    <property type="protein sequence ID" value="VAW87809.1"/>
    <property type="molecule type" value="Genomic_DNA"/>
</dbReference>
<proteinExistence type="predicted"/>
<organism evidence="2">
    <name type="scientific">hydrothermal vent metagenome</name>
    <dbReference type="NCBI Taxonomy" id="652676"/>
    <lineage>
        <taxon>unclassified sequences</taxon>
        <taxon>metagenomes</taxon>
        <taxon>ecological metagenomes</taxon>
    </lineage>
</organism>
<evidence type="ECO:0000259" key="1">
    <source>
        <dbReference type="Pfam" id="PF13511"/>
    </source>
</evidence>
<sequence length="172" mass="18495">MRLGLLLTLLLLFTAPVTAAYKWIAPDGSVSFSDTPPHPDAEQVTLPSSQIFTPTSITPQTPTTKPVPKKNVALYDSVTITQPVHDESIRNNAGNINITVSVKPILQTKLGHQITITVDGKVVTTNTSGRATLLNVDRGTHTIRASIINNNGITLFSSGESTFHLLRASSRN</sequence>
<name>A0A3B0ZNU6_9ZZZZ</name>
<evidence type="ECO:0000313" key="2">
    <source>
        <dbReference type="EMBL" id="VAW87809.1"/>
    </source>
</evidence>
<gene>
    <name evidence="2" type="ORF">MNBD_GAMMA17-546</name>
</gene>